<evidence type="ECO:0000313" key="3">
    <source>
        <dbReference type="Proteomes" id="UP001345219"/>
    </source>
</evidence>
<sequence>MGCSWAGGSLLGGADHCDSVHSGGLLWLGHGDEPTPLGPPANTFLVGDSLTNYGRGAHAVDEVSSSDYSSCTPVSTTITNAASLRKAVPLIGSALTSLRVLIAHALLS</sequence>
<proteinExistence type="predicted"/>
<dbReference type="InterPro" id="IPR003245">
    <property type="entry name" value="Phytocyanin_dom"/>
</dbReference>
<evidence type="ECO:0000313" key="2">
    <source>
        <dbReference type="EMBL" id="KAK4753149.1"/>
    </source>
</evidence>
<dbReference type="Pfam" id="PF02298">
    <property type="entry name" value="Cu_bind_like"/>
    <property type="match status" value="1"/>
</dbReference>
<reference evidence="2 3" key="1">
    <citation type="journal article" date="2023" name="Hortic Res">
        <title>Pangenome of water caltrop reveals structural variations and asymmetric subgenome divergence after allopolyploidization.</title>
        <authorList>
            <person name="Zhang X."/>
            <person name="Chen Y."/>
            <person name="Wang L."/>
            <person name="Yuan Y."/>
            <person name="Fang M."/>
            <person name="Shi L."/>
            <person name="Lu R."/>
            <person name="Comes H.P."/>
            <person name="Ma Y."/>
            <person name="Chen Y."/>
            <person name="Huang G."/>
            <person name="Zhou Y."/>
            <person name="Zheng Z."/>
            <person name="Qiu Y."/>
        </authorList>
    </citation>
    <scope>NUCLEOTIDE SEQUENCE [LARGE SCALE GENOMIC DNA]</scope>
    <source>
        <tissue evidence="2">Roots</tissue>
    </source>
</reference>
<accession>A0AAN7JU37</accession>
<organism evidence="2 3">
    <name type="scientific">Trapa incisa</name>
    <dbReference type="NCBI Taxonomy" id="236973"/>
    <lineage>
        <taxon>Eukaryota</taxon>
        <taxon>Viridiplantae</taxon>
        <taxon>Streptophyta</taxon>
        <taxon>Embryophyta</taxon>
        <taxon>Tracheophyta</taxon>
        <taxon>Spermatophyta</taxon>
        <taxon>Magnoliopsida</taxon>
        <taxon>eudicotyledons</taxon>
        <taxon>Gunneridae</taxon>
        <taxon>Pentapetalae</taxon>
        <taxon>rosids</taxon>
        <taxon>malvids</taxon>
        <taxon>Myrtales</taxon>
        <taxon>Lythraceae</taxon>
        <taxon>Trapa</taxon>
    </lineage>
</organism>
<dbReference type="EMBL" id="JAXIOK010000016">
    <property type="protein sequence ID" value="KAK4753149.1"/>
    <property type="molecule type" value="Genomic_DNA"/>
</dbReference>
<gene>
    <name evidence="2" type="ORF">SAY87_021947</name>
</gene>
<dbReference type="AlphaFoldDB" id="A0AAN7JU37"/>
<name>A0AAN7JU37_9MYRT</name>
<keyword evidence="3" id="KW-1185">Reference proteome</keyword>
<comment type="caution">
    <text evidence="2">The sequence shown here is derived from an EMBL/GenBank/DDBJ whole genome shotgun (WGS) entry which is preliminary data.</text>
</comment>
<feature type="domain" description="Phytocyanin" evidence="1">
    <location>
        <begin position="42"/>
        <end position="90"/>
    </location>
</feature>
<protein>
    <recommendedName>
        <fullName evidence="1">Phytocyanin domain-containing protein</fullName>
    </recommendedName>
</protein>
<dbReference type="GO" id="GO:0009055">
    <property type="term" value="F:electron transfer activity"/>
    <property type="evidence" value="ECO:0007669"/>
    <property type="project" value="InterPro"/>
</dbReference>
<dbReference type="Proteomes" id="UP001345219">
    <property type="component" value="Chromosome 16"/>
</dbReference>
<evidence type="ECO:0000259" key="1">
    <source>
        <dbReference type="Pfam" id="PF02298"/>
    </source>
</evidence>